<dbReference type="STRING" id="295068.MAQ5080_00848"/>
<dbReference type="InterPro" id="IPR029063">
    <property type="entry name" value="SAM-dependent_MTases_sf"/>
</dbReference>
<dbReference type="SUPFAM" id="SSF53335">
    <property type="entry name" value="S-adenosyl-L-methionine-dependent methyltransferases"/>
    <property type="match status" value="1"/>
</dbReference>
<accession>A0A1A8T602</accession>
<gene>
    <name evidence="1" type="ORF">MAQ5080_00848</name>
</gene>
<evidence type="ECO:0000313" key="1">
    <source>
        <dbReference type="EMBL" id="SBS27540.1"/>
    </source>
</evidence>
<name>A0A1A8T602_9GAMM</name>
<reference evidence="1 2" key="1">
    <citation type="submission" date="2016-06" db="EMBL/GenBank/DDBJ databases">
        <authorList>
            <person name="Kjaerup R.B."/>
            <person name="Dalgaard T.S."/>
            <person name="Juul-Madsen H.R."/>
        </authorList>
    </citation>
    <scope>NUCLEOTIDE SEQUENCE [LARGE SCALE GENOMIC DNA]</scope>
    <source>
        <strain evidence="1 2">CECT 5080</strain>
    </source>
</reference>
<dbReference type="Gene3D" id="3.40.50.720">
    <property type="entry name" value="NAD(P)-binding Rossmann-like Domain"/>
    <property type="match status" value="1"/>
</dbReference>
<protein>
    <submittedName>
        <fullName evidence="1">Uncharacterized protein</fullName>
    </submittedName>
</protein>
<organism evidence="1 2">
    <name type="scientific">Marinomonas aquimarina</name>
    <dbReference type="NCBI Taxonomy" id="295068"/>
    <lineage>
        <taxon>Bacteria</taxon>
        <taxon>Pseudomonadati</taxon>
        <taxon>Pseudomonadota</taxon>
        <taxon>Gammaproteobacteria</taxon>
        <taxon>Oceanospirillales</taxon>
        <taxon>Oceanospirillaceae</taxon>
        <taxon>Marinomonas</taxon>
    </lineage>
</organism>
<sequence>MRWLQRIGVRWLGRKQPLPKLIMVGIDTHCYQLAQALIQQREADIIAFIDDEPWTNRTELLGAKVYYPSDMVALVMRNEVQLIVDFAQSNMVPESIKAELEALPVQQLCLTEKATGADLALWREQVLQCLASSK</sequence>
<dbReference type="EMBL" id="FLOC01000003">
    <property type="protein sequence ID" value="SBS27540.1"/>
    <property type="molecule type" value="Genomic_DNA"/>
</dbReference>
<dbReference type="Proteomes" id="UP000092627">
    <property type="component" value="Unassembled WGS sequence"/>
</dbReference>
<dbReference type="OrthoDB" id="6089189at2"/>
<dbReference type="RefSeq" id="WP_156496528.1">
    <property type="nucleotide sequence ID" value="NZ_FLOC01000003.1"/>
</dbReference>
<keyword evidence="2" id="KW-1185">Reference proteome</keyword>
<dbReference type="AlphaFoldDB" id="A0A1A8T602"/>
<evidence type="ECO:0000313" key="2">
    <source>
        <dbReference type="Proteomes" id="UP000092627"/>
    </source>
</evidence>
<proteinExistence type="predicted"/>